<keyword evidence="2" id="KW-1133">Transmembrane helix</keyword>
<feature type="compositionally biased region" description="Pro residues" evidence="1">
    <location>
        <begin position="543"/>
        <end position="559"/>
    </location>
</feature>
<feature type="region of interest" description="Disordered" evidence="1">
    <location>
        <begin position="628"/>
        <end position="664"/>
    </location>
</feature>
<feature type="transmembrane region" description="Helical" evidence="2">
    <location>
        <begin position="92"/>
        <end position="116"/>
    </location>
</feature>
<reference evidence="3 4" key="1">
    <citation type="journal article" date="2024" name="Science">
        <title>Giant polyketide synthase enzymes in the biosynthesis of giant marine polyether toxins.</title>
        <authorList>
            <person name="Fallon T.R."/>
            <person name="Shende V.V."/>
            <person name="Wierzbicki I.H."/>
            <person name="Pendleton A.L."/>
            <person name="Watervoot N.F."/>
            <person name="Auber R.P."/>
            <person name="Gonzalez D.J."/>
            <person name="Wisecaver J.H."/>
            <person name="Moore B.S."/>
        </authorList>
    </citation>
    <scope>NUCLEOTIDE SEQUENCE [LARGE SCALE GENOMIC DNA]</scope>
    <source>
        <strain evidence="3 4">12B1</strain>
    </source>
</reference>
<evidence type="ECO:0000313" key="3">
    <source>
        <dbReference type="EMBL" id="KAL1527666.1"/>
    </source>
</evidence>
<protein>
    <recommendedName>
        <fullName evidence="5">Transmembrane protein</fullName>
    </recommendedName>
</protein>
<accession>A0AB34K3Q7</accession>
<dbReference type="AlphaFoldDB" id="A0AB34K3Q7"/>
<keyword evidence="4" id="KW-1185">Reference proteome</keyword>
<dbReference type="PANTHER" id="PTHR36840:SF1">
    <property type="entry name" value="BLL5714 PROTEIN"/>
    <property type="match status" value="1"/>
</dbReference>
<feature type="region of interest" description="Disordered" evidence="1">
    <location>
        <begin position="537"/>
        <end position="562"/>
    </location>
</feature>
<feature type="transmembrane region" description="Helical" evidence="2">
    <location>
        <begin position="500"/>
        <end position="519"/>
    </location>
</feature>
<feature type="transmembrane region" description="Helical" evidence="2">
    <location>
        <begin position="422"/>
        <end position="441"/>
    </location>
</feature>
<name>A0AB34K3Q7_PRYPA</name>
<evidence type="ECO:0000256" key="1">
    <source>
        <dbReference type="SAM" id="MobiDB-lite"/>
    </source>
</evidence>
<evidence type="ECO:0008006" key="5">
    <source>
        <dbReference type="Google" id="ProtNLM"/>
    </source>
</evidence>
<sequence>MVLADKSLIGDKAPSNGNGEMVLPRTQMASLHSIRRGSLLAHANPGSIASSEKSSEVTENKQLRSLRELEGTRQLWLPLIVPQWAFPGAPRAVSHAAVLFDVAYAAALAHHAYVLVHSRASFSAWYSVAIYLVTAVPTIWQWWAISLFLCRFDPGDLCNEFILVVYMILVLGQSMTIQPCADCLLSANKQSPCELKRSETSLYSFLECTGFDGNTVDWPDTPFPCHMYIVLSIAPRAMHFLNTLRAVKDIGKRGREDMVCHAIELGCVLPIWVNALAAGQVYWVGGVWTVAAVAELVFIVIEPAHLAYHGLLTFGYLHQHSVWERVPLDIGYVEKRWHRLLMIALSMLPSFTTENIRFHFGATISSSFMMCSCSLAYIIKLFYFDVVDDNQSHESKRKQSGEILAAKHALQFQQEKRWRGKLWIASHVLLITAVCAVGRAMNKLLLPWDGYPDDNLQAVLQTRYLICAPVSAILLMLTLQHTLHVGGGRGLRRIGRRIRLRCRVITAILIALLPLTAIWEENFRGVASECLDMPSSSLSTAPATPPVLPPHPGAPPASPPHVTRAVTTSREFFLINLFIILLLQLIIELYGRGYSDGADSRLTLESMKTNSQEIPDLTDGISLQLAYKPSNEDEGGGALHSQDLSGCVSSYNETPPRSELPTARERVATFDSRAHEQTFHGRL</sequence>
<feature type="compositionally biased region" description="Polar residues" evidence="1">
    <location>
        <begin position="642"/>
        <end position="655"/>
    </location>
</feature>
<comment type="caution">
    <text evidence="3">The sequence shown here is derived from an EMBL/GenBank/DDBJ whole genome shotgun (WGS) entry which is preliminary data.</text>
</comment>
<dbReference type="Proteomes" id="UP001515480">
    <property type="component" value="Unassembled WGS sequence"/>
</dbReference>
<keyword evidence="2" id="KW-0812">Transmembrane</keyword>
<organism evidence="3 4">
    <name type="scientific">Prymnesium parvum</name>
    <name type="common">Toxic golden alga</name>
    <dbReference type="NCBI Taxonomy" id="97485"/>
    <lineage>
        <taxon>Eukaryota</taxon>
        <taxon>Haptista</taxon>
        <taxon>Haptophyta</taxon>
        <taxon>Prymnesiophyceae</taxon>
        <taxon>Prymnesiales</taxon>
        <taxon>Prymnesiaceae</taxon>
        <taxon>Prymnesium</taxon>
    </lineage>
</organism>
<keyword evidence="2" id="KW-0472">Membrane</keyword>
<evidence type="ECO:0000256" key="2">
    <source>
        <dbReference type="SAM" id="Phobius"/>
    </source>
</evidence>
<feature type="transmembrane region" description="Helical" evidence="2">
    <location>
        <begin position="281"/>
        <end position="301"/>
    </location>
</feature>
<evidence type="ECO:0000313" key="4">
    <source>
        <dbReference type="Proteomes" id="UP001515480"/>
    </source>
</evidence>
<feature type="transmembrane region" description="Helical" evidence="2">
    <location>
        <begin position="461"/>
        <end position="479"/>
    </location>
</feature>
<dbReference type="PANTHER" id="PTHR36840">
    <property type="entry name" value="BLL5714 PROTEIN"/>
    <property type="match status" value="1"/>
</dbReference>
<feature type="region of interest" description="Disordered" evidence="1">
    <location>
        <begin position="1"/>
        <end position="22"/>
    </location>
</feature>
<dbReference type="InterPro" id="IPR010640">
    <property type="entry name" value="Low_temperature_requirement_A"/>
</dbReference>
<feature type="transmembrane region" description="Helical" evidence="2">
    <location>
        <begin position="161"/>
        <end position="181"/>
    </location>
</feature>
<gene>
    <name evidence="3" type="ORF">AB1Y20_009052</name>
</gene>
<feature type="transmembrane region" description="Helical" evidence="2">
    <location>
        <begin position="128"/>
        <end position="149"/>
    </location>
</feature>
<proteinExistence type="predicted"/>
<dbReference type="EMBL" id="JBGBPQ010000002">
    <property type="protein sequence ID" value="KAL1527666.1"/>
    <property type="molecule type" value="Genomic_DNA"/>
</dbReference>
<feature type="transmembrane region" description="Helical" evidence="2">
    <location>
        <begin position="572"/>
        <end position="591"/>
    </location>
</feature>